<keyword evidence="7" id="KW-0067">ATP-binding</keyword>
<feature type="non-terminal residue" evidence="12">
    <location>
        <position position="354"/>
    </location>
</feature>
<keyword evidence="2" id="KW-0963">Cytoplasm</keyword>
<accession>A0A382BSU0</accession>
<dbReference type="SUPFAM" id="SSF52540">
    <property type="entry name" value="P-loop containing nucleoside triphosphate hydrolases"/>
    <property type="match status" value="1"/>
</dbReference>
<dbReference type="AlphaFoldDB" id="A0A382BSU0"/>
<keyword evidence="8" id="KW-0267">Excision nuclease</keyword>
<dbReference type="GO" id="GO:0006281">
    <property type="term" value="P:DNA repair"/>
    <property type="evidence" value="ECO:0007669"/>
    <property type="project" value="UniProtKB-KW"/>
</dbReference>
<dbReference type="GO" id="GO:0005737">
    <property type="term" value="C:cytoplasm"/>
    <property type="evidence" value="ECO:0007669"/>
    <property type="project" value="UniProtKB-SubCell"/>
</dbReference>
<sequence length="354" mass="37834">MLNSDEAIEVRGACEHNLKHVDVDVPHERIIAITGVSGSGKSSLAFDTIYAEARRRFLLSAGGSAAAFADRLQPPRVECIDGLRPALAIAQARHRPSARSTAGTVTGISDFLRLLFARVGRARCLHCGEPVEVHRLEEVCEHAAARPEGTRLVVLAPLVAPTDGDSACACIAHVERSGFRRLRIGGDMHLLEDIDMNDVIDQPLEVVVDRVIVKLNTRRRLRGSLQAAAQAGEGAVVLLDHDTGVEARFSVRPGCARCGAAFPEITPALFSFNSPTGACSECHGTGLSAGAAFEGLLSPGEAPMSSLAPMWERFGHRKLRKDLDAFCKRAGVDGSAPLSEWPQGGVSALWEGER</sequence>
<gene>
    <name evidence="12" type="ORF">METZ01_LOCUS169435</name>
</gene>
<dbReference type="Pfam" id="PF17760">
    <property type="entry name" value="UvrA_inter"/>
    <property type="match status" value="1"/>
</dbReference>
<dbReference type="GO" id="GO:0003677">
    <property type="term" value="F:DNA binding"/>
    <property type="evidence" value="ECO:0007669"/>
    <property type="project" value="UniProtKB-KW"/>
</dbReference>
<evidence type="ECO:0000259" key="11">
    <source>
        <dbReference type="Pfam" id="PF17760"/>
    </source>
</evidence>
<dbReference type="EMBL" id="UINC01031090">
    <property type="protein sequence ID" value="SVB16581.1"/>
    <property type="molecule type" value="Genomic_DNA"/>
</dbReference>
<dbReference type="Gene3D" id="3.40.50.300">
    <property type="entry name" value="P-loop containing nucleotide triphosphate hydrolases"/>
    <property type="match status" value="1"/>
</dbReference>
<dbReference type="Gene3D" id="1.10.8.280">
    <property type="entry name" value="ABC transporter ATPase domain-like"/>
    <property type="match status" value="1"/>
</dbReference>
<proteinExistence type="predicted"/>
<evidence type="ECO:0000256" key="4">
    <source>
        <dbReference type="ARBA" id="ARBA00022741"/>
    </source>
</evidence>
<comment type="subcellular location">
    <subcellularLocation>
        <location evidence="1">Cytoplasm</location>
    </subcellularLocation>
</comment>
<keyword evidence="3" id="KW-0677">Repeat</keyword>
<reference evidence="12" key="1">
    <citation type="submission" date="2018-05" db="EMBL/GenBank/DDBJ databases">
        <authorList>
            <person name="Lanie J.A."/>
            <person name="Ng W.-L."/>
            <person name="Kazmierczak K.M."/>
            <person name="Andrzejewski T.M."/>
            <person name="Davidsen T.M."/>
            <person name="Wayne K.J."/>
            <person name="Tettelin H."/>
            <person name="Glass J.I."/>
            <person name="Rusch D."/>
            <person name="Podicherti R."/>
            <person name="Tsui H.-C.T."/>
            <person name="Winkler M.E."/>
        </authorList>
    </citation>
    <scope>NUCLEOTIDE SEQUENCE</scope>
</reference>
<keyword evidence="4" id="KW-0547">Nucleotide-binding</keyword>
<keyword evidence="9" id="KW-0238">DNA-binding</keyword>
<evidence type="ECO:0000313" key="12">
    <source>
        <dbReference type="EMBL" id="SVB16581.1"/>
    </source>
</evidence>
<evidence type="ECO:0000256" key="1">
    <source>
        <dbReference type="ARBA" id="ARBA00004496"/>
    </source>
</evidence>
<keyword evidence="10" id="KW-0234">DNA repair</keyword>
<dbReference type="GO" id="GO:0005524">
    <property type="term" value="F:ATP binding"/>
    <property type="evidence" value="ECO:0007669"/>
    <property type="project" value="UniProtKB-KW"/>
</dbReference>
<evidence type="ECO:0000256" key="8">
    <source>
        <dbReference type="ARBA" id="ARBA00022881"/>
    </source>
</evidence>
<keyword evidence="5" id="KW-0227">DNA damage</keyword>
<keyword evidence="6" id="KW-0228">DNA excision</keyword>
<name>A0A382BSU0_9ZZZZ</name>
<evidence type="ECO:0000256" key="6">
    <source>
        <dbReference type="ARBA" id="ARBA00022769"/>
    </source>
</evidence>
<evidence type="ECO:0000256" key="2">
    <source>
        <dbReference type="ARBA" id="ARBA00022490"/>
    </source>
</evidence>
<dbReference type="Gene3D" id="3.30.190.20">
    <property type="match status" value="1"/>
</dbReference>
<evidence type="ECO:0000256" key="9">
    <source>
        <dbReference type="ARBA" id="ARBA00023125"/>
    </source>
</evidence>
<dbReference type="InterPro" id="IPR027417">
    <property type="entry name" value="P-loop_NTPase"/>
</dbReference>
<dbReference type="PANTHER" id="PTHR43152:SF1">
    <property type="entry name" value="UVRA PROTEIN"/>
    <property type="match status" value="1"/>
</dbReference>
<organism evidence="12">
    <name type="scientific">marine metagenome</name>
    <dbReference type="NCBI Taxonomy" id="408172"/>
    <lineage>
        <taxon>unclassified sequences</taxon>
        <taxon>metagenomes</taxon>
        <taxon>ecological metagenomes</taxon>
    </lineage>
</organism>
<evidence type="ECO:0000256" key="7">
    <source>
        <dbReference type="ARBA" id="ARBA00022840"/>
    </source>
</evidence>
<feature type="domain" description="UvrA interaction" evidence="11">
    <location>
        <begin position="137"/>
        <end position="240"/>
    </location>
</feature>
<evidence type="ECO:0000256" key="5">
    <source>
        <dbReference type="ARBA" id="ARBA00022763"/>
    </source>
</evidence>
<protein>
    <recommendedName>
        <fullName evidence="11">UvrA interaction domain-containing protein</fullName>
    </recommendedName>
</protein>
<dbReference type="InterPro" id="IPR041102">
    <property type="entry name" value="UvrA_inter"/>
</dbReference>
<evidence type="ECO:0000256" key="3">
    <source>
        <dbReference type="ARBA" id="ARBA00022737"/>
    </source>
</evidence>
<dbReference type="GO" id="GO:0004518">
    <property type="term" value="F:nuclease activity"/>
    <property type="evidence" value="ECO:0007669"/>
    <property type="project" value="UniProtKB-KW"/>
</dbReference>
<dbReference type="Gene3D" id="1.20.1580.10">
    <property type="entry name" value="ABC transporter ATPase like domain"/>
    <property type="match status" value="2"/>
</dbReference>
<dbReference type="PANTHER" id="PTHR43152">
    <property type="entry name" value="UVRABC SYSTEM PROTEIN A"/>
    <property type="match status" value="1"/>
</dbReference>
<evidence type="ECO:0000256" key="10">
    <source>
        <dbReference type="ARBA" id="ARBA00023204"/>
    </source>
</evidence>